<sequence>MTTTLRTPTPRLTTPRLTLRRWREDDVEPMAAINADPQVMRWIRDGSVLDRAETAAGIAVWEREWEERGVGLFAVEERESGRFAGFAGLSVPEFLPEILPAVEIGWRFGREFWGRGLATEAARVVLDFALRDRGLARVVSVHAVGNDASEGVMRKLGMRPERRTVHPAHGGPLCVHVLEAAP</sequence>
<dbReference type="InterPro" id="IPR016181">
    <property type="entry name" value="Acyl_CoA_acyltransferase"/>
</dbReference>
<keyword evidence="3" id="KW-1185">Reference proteome</keyword>
<feature type="domain" description="N-acetyltransferase" evidence="1">
    <location>
        <begin position="17"/>
        <end position="182"/>
    </location>
</feature>
<dbReference type="PROSITE" id="PS51186">
    <property type="entry name" value="GNAT"/>
    <property type="match status" value="1"/>
</dbReference>
<dbReference type="PANTHER" id="PTHR43792">
    <property type="entry name" value="GNAT FAMILY, PUTATIVE (AFU_ORTHOLOGUE AFUA_3G00765)-RELATED-RELATED"/>
    <property type="match status" value="1"/>
</dbReference>
<name>A0A3S9PPD6_STRLT</name>
<accession>A0A3S9PPD6</accession>
<protein>
    <submittedName>
        <fullName evidence="2">N-acetyltransferase</fullName>
    </submittedName>
</protein>
<dbReference type="PANTHER" id="PTHR43792:SF1">
    <property type="entry name" value="N-ACETYLTRANSFERASE DOMAIN-CONTAINING PROTEIN"/>
    <property type="match status" value="1"/>
</dbReference>
<dbReference type="GO" id="GO:0016747">
    <property type="term" value="F:acyltransferase activity, transferring groups other than amino-acyl groups"/>
    <property type="evidence" value="ECO:0007669"/>
    <property type="project" value="InterPro"/>
</dbReference>
<dbReference type="AlphaFoldDB" id="A0A3S9PPD6"/>
<gene>
    <name evidence="2" type="ORF">EKH77_26115</name>
</gene>
<dbReference type="Pfam" id="PF13302">
    <property type="entry name" value="Acetyltransf_3"/>
    <property type="match status" value="1"/>
</dbReference>
<keyword evidence="2" id="KW-0808">Transferase</keyword>
<dbReference type="Proteomes" id="UP000267900">
    <property type="component" value="Chromosome"/>
</dbReference>
<dbReference type="EMBL" id="CP034587">
    <property type="protein sequence ID" value="AZQ74230.1"/>
    <property type="molecule type" value="Genomic_DNA"/>
</dbReference>
<dbReference type="Gene3D" id="3.40.630.30">
    <property type="match status" value="1"/>
</dbReference>
<reference evidence="2 3" key="1">
    <citation type="submission" date="2018-12" db="EMBL/GenBank/DDBJ databases">
        <title>The whole draft genome of Streptomyce luteoverticillatus CGMCC 15060.</title>
        <authorList>
            <person name="Feng Z."/>
            <person name="Chen G."/>
            <person name="Zhang J."/>
            <person name="Zhu H."/>
            <person name="Yu X."/>
            <person name="Zhang W."/>
            <person name="Zhang X."/>
        </authorList>
    </citation>
    <scope>NUCLEOTIDE SEQUENCE [LARGE SCALE GENOMIC DNA]</scope>
    <source>
        <strain evidence="2 3">CGMCC 15060</strain>
    </source>
</reference>
<dbReference type="SUPFAM" id="SSF55729">
    <property type="entry name" value="Acyl-CoA N-acyltransferases (Nat)"/>
    <property type="match status" value="1"/>
</dbReference>
<evidence type="ECO:0000313" key="3">
    <source>
        <dbReference type="Proteomes" id="UP000267900"/>
    </source>
</evidence>
<dbReference type="InterPro" id="IPR051531">
    <property type="entry name" value="N-acetyltransferase"/>
</dbReference>
<dbReference type="OrthoDB" id="3533156at2"/>
<evidence type="ECO:0000313" key="2">
    <source>
        <dbReference type="EMBL" id="AZQ74230.1"/>
    </source>
</evidence>
<evidence type="ECO:0000259" key="1">
    <source>
        <dbReference type="PROSITE" id="PS51186"/>
    </source>
</evidence>
<proteinExistence type="predicted"/>
<dbReference type="InterPro" id="IPR000182">
    <property type="entry name" value="GNAT_dom"/>
</dbReference>
<organism evidence="2 3">
    <name type="scientific">Streptomyces luteoverticillatus</name>
    <name type="common">Streptoverticillium luteoverticillatus</name>
    <dbReference type="NCBI Taxonomy" id="66425"/>
    <lineage>
        <taxon>Bacteria</taxon>
        <taxon>Bacillati</taxon>
        <taxon>Actinomycetota</taxon>
        <taxon>Actinomycetes</taxon>
        <taxon>Kitasatosporales</taxon>
        <taxon>Streptomycetaceae</taxon>
        <taxon>Streptomyces</taxon>
    </lineage>
</organism>
<dbReference type="RefSeq" id="WP_126916733.1">
    <property type="nucleotide sequence ID" value="NZ_CP034587.1"/>
</dbReference>